<dbReference type="AlphaFoldDB" id="A0AAD7BIU9"/>
<protein>
    <submittedName>
        <fullName evidence="2">Uncharacterized protein</fullName>
    </submittedName>
</protein>
<proteinExistence type="predicted"/>
<dbReference type="Proteomes" id="UP001221142">
    <property type="component" value="Unassembled WGS sequence"/>
</dbReference>
<feature type="non-terminal residue" evidence="2">
    <location>
        <position position="130"/>
    </location>
</feature>
<organism evidence="2 3">
    <name type="scientific">Roridomyces roridus</name>
    <dbReference type="NCBI Taxonomy" id="1738132"/>
    <lineage>
        <taxon>Eukaryota</taxon>
        <taxon>Fungi</taxon>
        <taxon>Dikarya</taxon>
        <taxon>Basidiomycota</taxon>
        <taxon>Agaricomycotina</taxon>
        <taxon>Agaricomycetes</taxon>
        <taxon>Agaricomycetidae</taxon>
        <taxon>Agaricales</taxon>
        <taxon>Marasmiineae</taxon>
        <taxon>Mycenaceae</taxon>
        <taxon>Roridomyces</taxon>
    </lineage>
</organism>
<reference evidence="2" key="1">
    <citation type="submission" date="2023-03" db="EMBL/GenBank/DDBJ databases">
        <title>Massive genome expansion in bonnet fungi (Mycena s.s.) driven by repeated elements and novel gene families across ecological guilds.</title>
        <authorList>
            <consortium name="Lawrence Berkeley National Laboratory"/>
            <person name="Harder C.B."/>
            <person name="Miyauchi S."/>
            <person name="Viragh M."/>
            <person name="Kuo A."/>
            <person name="Thoen E."/>
            <person name="Andreopoulos B."/>
            <person name="Lu D."/>
            <person name="Skrede I."/>
            <person name="Drula E."/>
            <person name="Henrissat B."/>
            <person name="Morin E."/>
            <person name="Kohler A."/>
            <person name="Barry K."/>
            <person name="LaButti K."/>
            <person name="Morin E."/>
            <person name="Salamov A."/>
            <person name="Lipzen A."/>
            <person name="Mereny Z."/>
            <person name="Hegedus B."/>
            <person name="Baldrian P."/>
            <person name="Stursova M."/>
            <person name="Weitz H."/>
            <person name="Taylor A."/>
            <person name="Grigoriev I.V."/>
            <person name="Nagy L.G."/>
            <person name="Martin F."/>
            <person name="Kauserud H."/>
        </authorList>
    </citation>
    <scope>NUCLEOTIDE SEQUENCE</scope>
    <source>
        <strain evidence="2">9284</strain>
    </source>
</reference>
<sequence length="130" mass="14510">MAELARGYYDDLQSDESEQDLESKDIAIEEALQHIPSRENLPQMQPLKETLQEEAVLEALKQSSNGTAPGMDGIPNELWKRLHCIFLDTSKKNNDLGPSERKPAFDVVRTLTAVFNDVETNGTCADSKFA</sequence>
<evidence type="ECO:0000313" key="2">
    <source>
        <dbReference type="EMBL" id="KAJ7622329.1"/>
    </source>
</evidence>
<comment type="caution">
    <text evidence="2">The sequence shown here is derived from an EMBL/GenBank/DDBJ whole genome shotgun (WGS) entry which is preliminary data.</text>
</comment>
<keyword evidence="3" id="KW-1185">Reference proteome</keyword>
<feature type="region of interest" description="Disordered" evidence="1">
    <location>
        <begin position="1"/>
        <end position="21"/>
    </location>
</feature>
<accession>A0AAD7BIU9</accession>
<evidence type="ECO:0000313" key="3">
    <source>
        <dbReference type="Proteomes" id="UP001221142"/>
    </source>
</evidence>
<gene>
    <name evidence="2" type="ORF">FB45DRAFT_690746</name>
</gene>
<name>A0AAD7BIU9_9AGAR</name>
<dbReference type="EMBL" id="JARKIF010000015">
    <property type="protein sequence ID" value="KAJ7622329.1"/>
    <property type="molecule type" value="Genomic_DNA"/>
</dbReference>
<evidence type="ECO:0000256" key="1">
    <source>
        <dbReference type="SAM" id="MobiDB-lite"/>
    </source>
</evidence>